<keyword evidence="3" id="KW-1185">Reference proteome</keyword>
<organism evidence="2 3">
    <name type="scientific">Trichogramma brassicae</name>
    <dbReference type="NCBI Taxonomy" id="86971"/>
    <lineage>
        <taxon>Eukaryota</taxon>
        <taxon>Metazoa</taxon>
        <taxon>Ecdysozoa</taxon>
        <taxon>Arthropoda</taxon>
        <taxon>Hexapoda</taxon>
        <taxon>Insecta</taxon>
        <taxon>Pterygota</taxon>
        <taxon>Neoptera</taxon>
        <taxon>Endopterygota</taxon>
        <taxon>Hymenoptera</taxon>
        <taxon>Apocrita</taxon>
        <taxon>Proctotrupomorpha</taxon>
        <taxon>Chalcidoidea</taxon>
        <taxon>Trichogrammatidae</taxon>
        <taxon>Trichogramma</taxon>
    </lineage>
</organism>
<evidence type="ECO:0000313" key="3">
    <source>
        <dbReference type="Proteomes" id="UP000479190"/>
    </source>
</evidence>
<dbReference type="Proteomes" id="UP000479190">
    <property type="component" value="Unassembled WGS sequence"/>
</dbReference>
<feature type="compositionally biased region" description="Basic and acidic residues" evidence="1">
    <location>
        <begin position="99"/>
        <end position="110"/>
    </location>
</feature>
<feature type="region of interest" description="Disordered" evidence="1">
    <location>
        <begin position="73"/>
        <end position="137"/>
    </location>
</feature>
<accession>A0A6H5J3I8</accession>
<name>A0A6H5J3I8_9HYME</name>
<dbReference type="OrthoDB" id="7699172at2759"/>
<reference evidence="2 3" key="1">
    <citation type="submission" date="2020-02" db="EMBL/GenBank/DDBJ databases">
        <authorList>
            <person name="Ferguson B K."/>
        </authorList>
    </citation>
    <scope>NUCLEOTIDE SEQUENCE [LARGE SCALE GENOMIC DNA]</scope>
</reference>
<gene>
    <name evidence="2" type="ORF">TBRA_LOCUS15653</name>
</gene>
<feature type="compositionally biased region" description="Basic residues" evidence="1">
    <location>
        <begin position="255"/>
        <end position="267"/>
    </location>
</feature>
<feature type="compositionally biased region" description="Low complexity" evidence="1">
    <location>
        <begin position="111"/>
        <end position="122"/>
    </location>
</feature>
<sequence length="518" mass="57767">MDGAEASRLYSAVSGKWGSASRFGGGSGHEALTSRRVAAVCAEGSGREPAWSRRRCRSWCSYQVQALVAFGRPNSDSEGGNSSNAHNNKSELKPNNTSNKEKSEKQRRDSSVSGNSTTSDTGSTKRKRSILDVGEPGPEADLYIKAEGILNEILKVFDLKARKRPYAEQMDEVPERLQQLKRVFLSMSLENANLRGRLRATEFVNGPEILKKPSYTQVLKSSHNSRLGNPRFDEARPALNIESPKGIRKSQGTLSKKRTPKGPKQKRVSALVKTIDNNSTSTPDDIKKDLIGCIDPVKQGIGFNGIRKTRDGIMIDVRSKEDLQKIKNCEALKSKGLTILEPILNKPIMAIYDVPNIYTERYIVEALAMQNPTALKMRSEEELRALIKFKFKRGSKEAEANATTYFEVTPELRDDLLRAGKIYIGTQRCRVADYKAVTICYKCQSFSHVAIKCDAKPLCRKCGGEHESQTCTAQIQANFCALCKKKNRNFEHSPGQDCPLYRNKVTELIERTDYGSKI</sequence>
<dbReference type="EMBL" id="CADCXV010001387">
    <property type="protein sequence ID" value="CAB0044065.1"/>
    <property type="molecule type" value="Genomic_DNA"/>
</dbReference>
<dbReference type="AlphaFoldDB" id="A0A6H5J3I8"/>
<feature type="region of interest" description="Disordered" evidence="1">
    <location>
        <begin position="220"/>
        <end position="267"/>
    </location>
</feature>
<evidence type="ECO:0000256" key="1">
    <source>
        <dbReference type="SAM" id="MobiDB-lite"/>
    </source>
</evidence>
<feature type="compositionally biased region" description="Polar residues" evidence="1">
    <location>
        <begin position="74"/>
        <end position="98"/>
    </location>
</feature>
<evidence type="ECO:0008006" key="4">
    <source>
        <dbReference type="Google" id="ProtNLM"/>
    </source>
</evidence>
<evidence type="ECO:0000313" key="2">
    <source>
        <dbReference type="EMBL" id="CAB0044065.1"/>
    </source>
</evidence>
<protein>
    <recommendedName>
        <fullName evidence="4">CCHC-type domain-containing protein</fullName>
    </recommendedName>
</protein>
<proteinExistence type="predicted"/>